<dbReference type="Proteomes" id="UP000201371">
    <property type="component" value="Segment"/>
</dbReference>
<organism evidence="1 2">
    <name type="scientific">Gordonia phage Yvonnetastic</name>
    <dbReference type="NCBI Taxonomy" id="1821566"/>
    <lineage>
        <taxon>Viruses</taxon>
        <taxon>Duplodnaviria</taxon>
        <taxon>Heunggongvirae</taxon>
        <taxon>Uroviricota</taxon>
        <taxon>Caudoviricetes</taxon>
        <taxon>Yvonnevirus</taxon>
        <taxon>Yvonnevirus yvonnetastic</taxon>
        <taxon>Gordonia virus Yvonnetastic</taxon>
    </lineage>
</organism>
<gene>
    <name evidence="1" type="primary">38</name>
    <name evidence="1" type="ORF">SEA_YVONNETASTIC_38</name>
</gene>
<keyword evidence="1" id="KW-0378">Hydrolase</keyword>
<dbReference type="Pfam" id="PF02945">
    <property type="entry name" value="Endonuclease_7"/>
    <property type="match status" value="1"/>
</dbReference>
<dbReference type="KEGG" id="vg:29125000"/>
<proteinExistence type="predicted"/>
<dbReference type="InterPro" id="IPR044925">
    <property type="entry name" value="His-Me_finger_sf"/>
</dbReference>
<dbReference type="Gene3D" id="3.40.1800.10">
    <property type="entry name" value="His-Me finger endonucleases"/>
    <property type="match status" value="1"/>
</dbReference>
<dbReference type="EMBL" id="KU963248">
    <property type="protein sequence ID" value="AMS02582.1"/>
    <property type="molecule type" value="Genomic_DNA"/>
</dbReference>
<dbReference type="SUPFAM" id="SSF54060">
    <property type="entry name" value="His-Me finger endonucleases"/>
    <property type="match status" value="1"/>
</dbReference>
<reference evidence="2" key="1">
    <citation type="submission" date="2016-03" db="EMBL/GenBank/DDBJ databases">
        <authorList>
            <person name="Ploux O."/>
        </authorList>
    </citation>
    <scope>NUCLEOTIDE SEQUENCE [LARGE SCALE GENOMIC DNA]</scope>
</reference>
<dbReference type="GeneID" id="29125000"/>
<evidence type="ECO:0000313" key="1">
    <source>
        <dbReference type="EMBL" id="AMS02582.1"/>
    </source>
</evidence>
<evidence type="ECO:0000313" key="2">
    <source>
        <dbReference type="Proteomes" id="UP000201371"/>
    </source>
</evidence>
<name>A0A142K8Z9_9CAUD</name>
<dbReference type="InterPro" id="IPR038563">
    <property type="entry name" value="Endonuclease_7_sf"/>
</dbReference>
<dbReference type="OrthoDB" id="27676at10239"/>
<keyword evidence="1" id="KW-0540">Nuclease</keyword>
<dbReference type="RefSeq" id="YP_009301092.1">
    <property type="nucleotide sequence ID" value="NC_031230.1"/>
</dbReference>
<keyword evidence="2" id="KW-1185">Reference proteome</keyword>
<sequence>MASRMKSCEHCSAQFTGSRRAFCADCFTSVAKCYTCEKVKSLGEFNRHRGRPNGYDSKCRSCAAGLKLKLRYGITQSEYDAKAEAQQFECAICHKTRPLVLDHCHETGNNRGLLCSPCNSAIGLLGEDENVLLSAVQYLESHRLVHTSKT</sequence>
<dbReference type="GO" id="GO:0004519">
    <property type="term" value="F:endonuclease activity"/>
    <property type="evidence" value="ECO:0007669"/>
    <property type="project" value="UniProtKB-KW"/>
</dbReference>
<accession>A0A142K8Z9</accession>
<protein>
    <submittedName>
        <fullName evidence="1">Endonuclease VII</fullName>
    </submittedName>
</protein>
<keyword evidence="1" id="KW-0255">Endonuclease</keyword>
<dbReference type="InterPro" id="IPR004211">
    <property type="entry name" value="Endonuclease_7"/>
</dbReference>